<accession>A0A9P0MF39</accession>
<gene>
    <name evidence="1" type="ORF">ACAOBT_LOCUS33161</name>
</gene>
<comment type="caution">
    <text evidence="1">The sequence shown here is derived from an EMBL/GenBank/DDBJ whole genome shotgun (WGS) entry which is preliminary data.</text>
</comment>
<evidence type="ECO:0000313" key="1">
    <source>
        <dbReference type="EMBL" id="CAH2013023.1"/>
    </source>
</evidence>
<dbReference type="AlphaFoldDB" id="A0A9P0MF39"/>
<dbReference type="EMBL" id="CAKOFQ010008257">
    <property type="protein sequence ID" value="CAH2013023.1"/>
    <property type="molecule type" value="Genomic_DNA"/>
</dbReference>
<organism evidence="1 2">
    <name type="scientific">Acanthoscelides obtectus</name>
    <name type="common">Bean weevil</name>
    <name type="synonym">Bruchus obtectus</name>
    <dbReference type="NCBI Taxonomy" id="200917"/>
    <lineage>
        <taxon>Eukaryota</taxon>
        <taxon>Metazoa</taxon>
        <taxon>Ecdysozoa</taxon>
        <taxon>Arthropoda</taxon>
        <taxon>Hexapoda</taxon>
        <taxon>Insecta</taxon>
        <taxon>Pterygota</taxon>
        <taxon>Neoptera</taxon>
        <taxon>Endopterygota</taxon>
        <taxon>Coleoptera</taxon>
        <taxon>Polyphaga</taxon>
        <taxon>Cucujiformia</taxon>
        <taxon>Chrysomeloidea</taxon>
        <taxon>Chrysomelidae</taxon>
        <taxon>Bruchinae</taxon>
        <taxon>Bruchini</taxon>
        <taxon>Acanthoscelides</taxon>
    </lineage>
</organism>
<evidence type="ECO:0000313" key="2">
    <source>
        <dbReference type="Proteomes" id="UP001152888"/>
    </source>
</evidence>
<sequence length="96" mass="11205">MLRYRRCKYDVIGRMSGKERNHRSRSPGGRSDQCRCSRPWCVGSWSIGSRSSRSWCSGSWSYRSEGLGRRASPWIRCWAPSWLLPRLLSIPQSLLR</sequence>
<keyword evidence="2" id="KW-1185">Reference proteome</keyword>
<dbReference type="Proteomes" id="UP001152888">
    <property type="component" value="Unassembled WGS sequence"/>
</dbReference>
<protein>
    <submittedName>
        <fullName evidence="1">Uncharacterized protein</fullName>
    </submittedName>
</protein>
<proteinExistence type="predicted"/>
<name>A0A9P0MF39_ACAOB</name>
<reference evidence="1" key="1">
    <citation type="submission" date="2022-03" db="EMBL/GenBank/DDBJ databases">
        <authorList>
            <person name="Sayadi A."/>
        </authorList>
    </citation>
    <scope>NUCLEOTIDE SEQUENCE</scope>
</reference>